<evidence type="ECO:0000313" key="3">
    <source>
        <dbReference type="Proteomes" id="UP001175271"/>
    </source>
</evidence>
<keyword evidence="1" id="KW-0732">Signal</keyword>
<name>A0AA39M315_9BILA</name>
<evidence type="ECO:0000256" key="1">
    <source>
        <dbReference type="SAM" id="SignalP"/>
    </source>
</evidence>
<sequence length="69" mass="7979">MKLLYVAFVLLTIFAIALGVALPAKRKQVEKRQYEGDYYPYPCDYYYTDGCIDDGADVIIDNTIIYEQK</sequence>
<reference evidence="2" key="1">
    <citation type="submission" date="2023-06" db="EMBL/GenBank/DDBJ databases">
        <title>Genomic analysis of the entomopathogenic nematode Steinernema hermaphroditum.</title>
        <authorList>
            <person name="Schwarz E.M."/>
            <person name="Heppert J.K."/>
            <person name="Baniya A."/>
            <person name="Schwartz H.T."/>
            <person name="Tan C.-H."/>
            <person name="Antoshechkin I."/>
            <person name="Sternberg P.W."/>
            <person name="Goodrich-Blair H."/>
            <person name="Dillman A.R."/>
        </authorList>
    </citation>
    <scope>NUCLEOTIDE SEQUENCE</scope>
    <source>
        <strain evidence="2">PS9179</strain>
        <tissue evidence="2">Whole animal</tissue>
    </source>
</reference>
<keyword evidence="3" id="KW-1185">Reference proteome</keyword>
<evidence type="ECO:0000313" key="2">
    <source>
        <dbReference type="EMBL" id="KAK0418893.1"/>
    </source>
</evidence>
<feature type="chain" id="PRO_5041356994" evidence="1">
    <location>
        <begin position="20"/>
        <end position="69"/>
    </location>
</feature>
<organism evidence="2 3">
    <name type="scientific">Steinernema hermaphroditum</name>
    <dbReference type="NCBI Taxonomy" id="289476"/>
    <lineage>
        <taxon>Eukaryota</taxon>
        <taxon>Metazoa</taxon>
        <taxon>Ecdysozoa</taxon>
        <taxon>Nematoda</taxon>
        <taxon>Chromadorea</taxon>
        <taxon>Rhabditida</taxon>
        <taxon>Tylenchina</taxon>
        <taxon>Panagrolaimomorpha</taxon>
        <taxon>Strongyloidoidea</taxon>
        <taxon>Steinernematidae</taxon>
        <taxon>Steinernema</taxon>
    </lineage>
</organism>
<dbReference type="Proteomes" id="UP001175271">
    <property type="component" value="Unassembled WGS sequence"/>
</dbReference>
<dbReference type="EMBL" id="JAUCMV010000002">
    <property type="protein sequence ID" value="KAK0418893.1"/>
    <property type="molecule type" value="Genomic_DNA"/>
</dbReference>
<feature type="signal peptide" evidence="1">
    <location>
        <begin position="1"/>
        <end position="19"/>
    </location>
</feature>
<comment type="caution">
    <text evidence="2">The sequence shown here is derived from an EMBL/GenBank/DDBJ whole genome shotgun (WGS) entry which is preliminary data.</text>
</comment>
<gene>
    <name evidence="2" type="ORF">QR680_013835</name>
</gene>
<proteinExistence type="predicted"/>
<protein>
    <submittedName>
        <fullName evidence="2">Uncharacterized protein</fullName>
    </submittedName>
</protein>
<dbReference type="AlphaFoldDB" id="A0AA39M315"/>
<accession>A0AA39M315</accession>